<evidence type="ECO:0000313" key="2">
    <source>
        <dbReference type="Proteomes" id="UP000016933"/>
    </source>
</evidence>
<dbReference type="OrthoDB" id="3912774at2759"/>
<keyword evidence="2" id="KW-1185">Reference proteome</keyword>
<protein>
    <submittedName>
        <fullName evidence="1">Uncharacterized protein</fullName>
    </submittedName>
</protein>
<dbReference type="AlphaFoldDB" id="N1PS15"/>
<dbReference type="Proteomes" id="UP000016933">
    <property type="component" value="Unassembled WGS sequence"/>
</dbReference>
<proteinExistence type="predicted"/>
<gene>
    <name evidence="1" type="ORF">DOTSEDRAFT_23722</name>
</gene>
<dbReference type="OMA" id="HPARRMI"/>
<reference evidence="2" key="1">
    <citation type="journal article" date="2012" name="PLoS Genet.">
        <title>The genomes of the fungal plant pathogens Cladosporium fulvum and Dothistroma septosporum reveal adaptation to different hosts and lifestyles but also signatures of common ancestry.</title>
        <authorList>
            <person name="de Wit P.J.G.M."/>
            <person name="van der Burgt A."/>
            <person name="Oekmen B."/>
            <person name="Stergiopoulos I."/>
            <person name="Abd-Elsalam K.A."/>
            <person name="Aerts A.L."/>
            <person name="Bahkali A.H."/>
            <person name="Beenen H.G."/>
            <person name="Chettri P."/>
            <person name="Cox M.P."/>
            <person name="Datema E."/>
            <person name="de Vries R.P."/>
            <person name="Dhillon B."/>
            <person name="Ganley A.R."/>
            <person name="Griffiths S.A."/>
            <person name="Guo Y."/>
            <person name="Hamelin R.C."/>
            <person name="Henrissat B."/>
            <person name="Kabir M.S."/>
            <person name="Jashni M.K."/>
            <person name="Kema G."/>
            <person name="Klaubauf S."/>
            <person name="Lapidus A."/>
            <person name="Levasseur A."/>
            <person name="Lindquist E."/>
            <person name="Mehrabi R."/>
            <person name="Ohm R.A."/>
            <person name="Owen T.J."/>
            <person name="Salamov A."/>
            <person name="Schwelm A."/>
            <person name="Schijlen E."/>
            <person name="Sun H."/>
            <person name="van den Burg H.A."/>
            <person name="van Ham R.C.H.J."/>
            <person name="Zhang S."/>
            <person name="Goodwin S.B."/>
            <person name="Grigoriev I.V."/>
            <person name="Collemare J."/>
            <person name="Bradshaw R.E."/>
        </authorList>
    </citation>
    <scope>NUCLEOTIDE SEQUENCE [LARGE SCALE GENOMIC DNA]</scope>
    <source>
        <strain evidence="2">NZE10 / CBS 128990</strain>
    </source>
</reference>
<sequence>MDIDQKLNFPRVDQRITSSRTSPSDPHITVIIDKESFAEFRVSRPRLISKSLYLSRLFATRPSSNGNTALPHDPVEGVILSSGTSGEKLFLSKLKVGNFQDFARWLNEGDILPFHFGFDQITIVASASRLVRALDIGIMLDGRGYQMTAMRKFHEVGAYLETPEDFVNEIFTATRQMPNHPARRMIVAITAAKTMREQEKAMGTSDGKSIERRERLKSSTFWVMYDEYHDVRKGQWGYPETFEKSILWGGYKQ</sequence>
<dbReference type="EMBL" id="KB446538">
    <property type="protein sequence ID" value="EME45733.1"/>
    <property type="molecule type" value="Genomic_DNA"/>
</dbReference>
<evidence type="ECO:0000313" key="1">
    <source>
        <dbReference type="EMBL" id="EME45733.1"/>
    </source>
</evidence>
<name>N1PS15_DOTSN</name>
<accession>N1PS15</accession>
<organism evidence="1 2">
    <name type="scientific">Dothistroma septosporum (strain NZE10 / CBS 128990)</name>
    <name type="common">Red band needle blight fungus</name>
    <name type="synonym">Mycosphaerella pini</name>
    <dbReference type="NCBI Taxonomy" id="675120"/>
    <lineage>
        <taxon>Eukaryota</taxon>
        <taxon>Fungi</taxon>
        <taxon>Dikarya</taxon>
        <taxon>Ascomycota</taxon>
        <taxon>Pezizomycotina</taxon>
        <taxon>Dothideomycetes</taxon>
        <taxon>Dothideomycetidae</taxon>
        <taxon>Mycosphaerellales</taxon>
        <taxon>Mycosphaerellaceae</taxon>
        <taxon>Dothistroma</taxon>
    </lineage>
</organism>
<reference evidence="1 2" key="2">
    <citation type="journal article" date="2012" name="PLoS Pathog.">
        <title>Diverse lifestyles and strategies of plant pathogenesis encoded in the genomes of eighteen Dothideomycetes fungi.</title>
        <authorList>
            <person name="Ohm R.A."/>
            <person name="Feau N."/>
            <person name="Henrissat B."/>
            <person name="Schoch C.L."/>
            <person name="Horwitz B.A."/>
            <person name="Barry K.W."/>
            <person name="Condon B.J."/>
            <person name="Copeland A.C."/>
            <person name="Dhillon B."/>
            <person name="Glaser F."/>
            <person name="Hesse C.N."/>
            <person name="Kosti I."/>
            <person name="LaButti K."/>
            <person name="Lindquist E.A."/>
            <person name="Lucas S."/>
            <person name="Salamov A.A."/>
            <person name="Bradshaw R.E."/>
            <person name="Ciuffetti L."/>
            <person name="Hamelin R.C."/>
            <person name="Kema G.H.J."/>
            <person name="Lawrence C."/>
            <person name="Scott J.A."/>
            <person name="Spatafora J.W."/>
            <person name="Turgeon B.G."/>
            <person name="de Wit P.J.G.M."/>
            <person name="Zhong S."/>
            <person name="Goodwin S.B."/>
            <person name="Grigoriev I.V."/>
        </authorList>
    </citation>
    <scope>NUCLEOTIDE SEQUENCE [LARGE SCALE GENOMIC DNA]</scope>
    <source>
        <strain evidence="2">NZE10 / CBS 128990</strain>
    </source>
</reference>
<dbReference type="HOGENOM" id="CLU_1098486_0_0_1"/>